<gene>
    <name evidence="2" type="ORF">ACFO3U_10750</name>
</gene>
<comment type="caution">
    <text evidence="2">The sequence shown here is derived from an EMBL/GenBank/DDBJ whole genome shotgun (WGS) entry which is preliminary data.</text>
</comment>
<dbReference type="InterPro" id="IPR007484">
    <property type="entry name" value="Peptidase_M28"/>
</dbReference>
<dbReference type="RefSeq" id="WP_379741898.1">
    <property type="nucleotide sequence ID" value="NZ_JBHSGW010000025.1"/>
</dbReference>
<dbReference type="Proteomes" id="UP001595885">
    <property type="component" value="Unassembled WGS sequence"/>
</dbReference>
<accession>A0ABV9P6V8</accession>
<dbReference type="EMBL" id="JBHSGW010000025">
    <property type="protein sequence ID" value="MFC4740471.1"/>
    <property type="molecule type" value="Genomic_DNA"/>
</dbReference>
<dbReference type="PROSITE" id="PS51257">
    <property type="entry name" value="PROKAR_LIPOPROTEIN"/>
    <property type="match status" value="1"/>
</dbReference>
<reference evidence="3" key="1">
    <citation type="journal article" date="2019" name="Int. J. Syst. Evol. Microbiol.">
        <title>The Global Catalogue of Microorganisms (GCM) 10K type strain sequencing project: providing services to taxonomists for standard genome sequencing and annotation.</title>
        <authorList>
            <consortium name="The Broad Institute Genomics Platform"/>
            <consortium name="The Broad Institute Genome Sequencing Center for Infectious Disease"/>
            <person name="Wu L."/>
            <person name="Ma J."/>
        </authorList>
    </citation>
    <scope>NUCLEOTIDE SEQUENCE [LARGE SCALE GENOMIC DNA]</scope>
    <source>
        <strain evidence="3">CCUG 50349</strain>
    </source>
</reference>
<protein>
    <submittedName>
        <fullName evidence="2">M28 family metallopeptidase</fullName>
    </submittedName>
</protein>
<dbReference type="Gene3D" id="3.40.630.10">
    <property type="entry name" value="Zn peptidases"/>
    <property type="match status" value="1"/>
</dbReference>
<dbReference type="PROSITE" id="PS00018">
    <property type="entry name" value="EF_HAND_1"/>
    <property type="match status" value="1"/>
</dbReference>
<name>A0ABV9P6V8_9FLAO</name>
<dbReference type="Pfam" id="PF04389">
    <property type="entry name" value="Peptidase_M28"/>
    <property type="match status" value="1"/>
</dbReference>
<dbReference type="InterPro" id="IPR045175">
    <property type="entry name" value="M28_fam"/>
</dbReference>
<dbReference type="PANTHER" id="PTHR12147">
    <property type="entry name" value="METALLOPEPTIDASE M28 FAMILY MEMBER"/>
    <property type="match status" value="1"/>
</dbReference>
<evidence type="ECO:0000259" key="1">
    <source>
        <dbReference type="Pfam" id="PF04389"/>
    </source>
</evidence>
<evidence type="ECO:0000313" key="2">
    <source>
        <dbReference type="EMBL" id="MFC4740471.1"/>
    </source>
</evidence>
<evidence type="ECO:0000313" key="3">
    <source>
        <dbReference type="Proteomes" id="UP001595885"/>
    </source>
</evidence>
<dbReference type="SUPFAM" id="SSF53187">
    <property type="entry name" value="Zn-dependent exopeptidases"/>
    <property type="match status" value="1"/>
</dbReference>
<feature type="domain" description="Peptidase M28" evidence="1">
    <location>
        <begin position="111"/>
        <end position="319"/>
    </location>
</feature>
<organism evidence="2 3">
    <name type="scientific">Flavobacterium ponti</name>
    <dbReference type="NCBI Taxonomy" id="665133"/>
    <lineage>
        <taxon>Bacteria</taxon>
        <taxon>Pseudomonadati</taxon>
        <taxon>Bacteroidota</taxon>
        <taxon>Flavobacteriia</taxon>
        <taxon>Flavobacteriales</taxon>
        <taxon>Flavobacteriaceae</taxon>
        <taxon>Flavobacterium</taxon>
    </lineage>
</organism>
<proteinExistence type="predicted"/>
<dbReference type="InterPro" id="IPR018247">
    <property type="entry name" value="EF_Hand_1_Ca_BS"/>
</dbReference>
<sequence length="340" mass="38287">MKRIIAYSIIGLALYSCGTSSSLNKKEVNAGTYINLIDKTDLSKHLYIVASDEMEGRDTGSAGQKKAGEYLINYYKSLGINYPKGASSYYQKVPAAFMTKKFGNKGVDSENIWAFIPGSEFPDEIVVISAHYDHVGTKNDEIYNGADDDGSGTVALLEMAQAFAQAKKEGHGPKRSILFLHVTAEEKGLHGSRYYSENPLFPLKNTVVDINIDMIGRVDPAHEENPNYIYVIGSDRLSTELHQINEEMNTKYVGLNLDYKYNDRNDPERIYFRSDHYNFAKNGVPAIFFFNGVHADYHKPTDTPDKINYELMTKRAQLAFADAWEIANRDKRIIADRNGE</sequence>
<dbReference type="PANTHER" id="PTHR12147:SF26">
    <property type="entry name" value="PEPTIDASE M28 DOMAIN-CONTAINING PROTEIN"/>
    <property type="match status" value="1"/>
</dbReference>
<dbReference type="CDD" id="cd05660">
    <property type="entry name" value="M28_like_PA"/>
    <property type="match status" value="1"/>
</dbReference>
<keyword evidence="3" id="KW-1185">Reference proteome</keyword>